<name>A0A850H7V9_9SPHN</name>
<reference evidence="1 2" key="1">
    <citation type="submission" date="2020-06" db="EMBL/GenBank/DDBJ databases">
        <title>Altererythrobacter lutimaris sp. nov., a marine bacterium isolated from a tidal flat.</title>
        <authorList>
            <person name="Kim D."/>
            <person name="Yoo Y."/>
            <person name="Kim J.-J."/>
        </authorList>
    </citation>
    <scope>NUCLEOTIDE SEQUENCE [LARGE SCALE GENOMIC DNA]</scope>
    <source>
        <strain evidence="1 2">JGD-16</strain>
    </source>
</reference>
<dbReference type="EMBL" id="JABWTA010000001">
    <property type="protein sequence ID" value="NVE93620.1"/>
    <property type="molecule type" value="Genomic_DNA"/>
</dbReference>
<dbReference type="InterPro" id="IPR021295">
    <property type="entry name" value="DUF2867"/>
</dbReference>
<evidence type="ECO:0000313" key="1">
    <source>
        <dbReference type="EMBL" id="NVE93620.1"/>
    </source>
</evidence>
<gene>
    <name evidence="1" type="ORF">HUO12_01765</name>
</gene>
<organism evidence="1 2">
    <name type="scientific">Altererythrobacter lutimaris</name>
    <dbReference type="NCBI Taxonomy" id="2743979"/>
    <lineage>
        <taxon>Bacteria</taxon>
        <taxon>Pseudomonadati</taxon>
        <taxon>Pseudomonadota</taxon>
        <taxon>Alphaproteobacteria</taxon>
        <taxon>Sphingomonadales</taxon>
        <taxon>Erythrobacteraceae</taxon>
        <taxon>Altererythrobacter</taxon>
    </lineage>
</organism>
<evidence type="ECO:0000313" key="2">
    <source>
        <dbReference type="Proteomes" id="UP000546031"/>
    </source>
</evidence>
<proteinExistence type="predicted"/>
<protein>
    <submittedName>
        <fullName evidence="1">DUF2867 domain-containing protein</fullName>
    </submittedName>
</protein>
<sequence length="154" mass="16719">MEAVTLPSSSALHDRVAASDFCDCFAVPADVPVRRAAGIITSWPGWASALLALRKVVTAPFGLSQDGPPAEDKIGPFPVELETKDEIIAGFDDRHLNFRVSVLADQGKVHLATWVHPHNWAGRLYLVAIMPFHIAIARDALARVAAFEDDRLIA</sequence>
<accession>A0A850H7V9</accession>
<comment type="caution">
    <text evidence="1">The sequence shown here is derived from an EMBL/GenBank/DDBJ whole genome shotgun (WGS) entry which is preliminary data.</text>
</comment>
<keyword evidence="2" id="KW-1185">Reference proteome</keyword>
<dbReference type="Proteomes" id="UP000546031">
    <property type="component" value="Unassembled WGS sequence"/>
</dbReference>
<dbReference type="Pfam" id="PF11066">
    <property type="entry name" value="DUF2867"/>
    <property type="match status" value="1"/>
</dbReference>
<dbReference type="AlphaFoldDB" id="A0A850H7V9"/>